<dbReference type="EMBL" id="BMNB01000001">
    <property type="protein sequence ID" value="GGM20768.1"/>
    <property type="molecule type" value="Genomic_DNA"/>
</dbReference>
<feature type="region of interest" description="Disordered" evidence="1">
    <location>
        <begin position="102"/>
        <end position="123"/>
    </location>
</feature>
<dbReference type="RefSeq" id="WP_189040270.1">
    <property type="nucleotide sequence ID" value="NZ_BMNB01000001.1"/>
</dbReference>
<sequence length="451" mass="48854">MTSSVLAGRRRIDPAAKRLFQVSMRNDFLTPRGTPYKWQELTASVDRTVIGPAAPTVVPVSYGWQSVSARTGIPEQATDWREWTFARGQSFRSVLLHAELDGADPPSDPAGSGDDPLTAPADGAVSSTLDVSYPDLPRAPAVDLLLMVSWDVITFEMIATNLINTAELRTVGGFGELRRISGTWADLQFTDPGAVAVFRNSRMYGRHLGHGRVGDRASAVYSLQCLDCKLDVRSGPVTQRGRSSYWVTVQVDVETGDLLHAEMTEMIVATLTGPDGERVPVQKRRLVRMWAGCGDPAEEEPVPVAGSVDPAALAEAAGLAERVSRYVQRQTATLGSLPQGAADLAVMGFRSMVGADSADVYRRVRALRGDLVAMSQGGTEATASLRRALPEHRRYLEGLLAFGQIAVDEATRLGVRDEPGRKALHDYMERVRGDLTRLLSLLERLEVAGSG</sequence>
<feature type="compositionally biased region" description="Low complexity" evidence="1">
    <location>
        <begin position="103"/>
        <end position="116"/>
    </location>
</feature>
<accession>A0A917TF21</accession>
<evidence type="ECO:0000313" key="3">
    <source>
        <dbReference type="Proteomes" id="UP000608890"/>
    </source>
</evidence>
<name>A0A917TF21_9ACTN</name>
<keyword evidence="3" id="KW-1185">Reference proteome</keyword>
<reference evidence="2" key="2">
    <citation type="submission" date="2020-09" db="EMBL/GenBank/DDBJ databases">
        <authorList>
            <person name="Sun Q."/>
            <person name="Zhou Y."/>
        </authorList>
    </citation>
    <scope>NUCLEOTIDE SEQUENCE</scope>
    <source>
        <strain evidence="2">CGMCC 4.7312</strain>
    </source>
</reference>
<dbReference type="Proteomes" id="UP000608890">
    <property type="component" value="Unassembled WGS sequence"/>
</dbReference>
<proteinExistence type="predicted"/>
<comment type="caution">
    <text evidence="2">The sequence shown here is derived from an EMBL/GenBank/DDBJ whole genome shotgun (WGS) entry which is preliminary data.</text>
</comment>
<organism evidence="2 3">
    <name type="scientific">Micromonospora sonchi</name>
    <dbReference type="NCBI Taxonomy" id="1763543"/>
    <lineage>
        <taxon>Bacteria</taxon>
        <taxon>Bacillati</taxon>
        <taxon>Actinomycetota</taxon>
        <taxon>Actinomycetes</taxon>
        <taxon>Micromonosporales</taxon>
        <taxon>Micromonosporaceae</taxon>
        <taxon>Micromonospora</taxon>
    </lineage>
</organism>
<evidence type="ECO:0000313" key="2">
    <source>
        <dbReference type="EMBL" id="GGM20768.1"/>
    </source>
</evidence>
<gene>
    <name evidence="2" type="ORF">GCM10011608_01720</name>
</gene>
<protein>
    <submittedName>
        <fullName evidence="2">Uncharacterized protein</fullName>
    </submittedName>
</protein>
<dbReference type="AlphaFoldDB" id="A0A917TF21"/>
<evidence type="ECO:0000256" key="1">
    <source>
        <dbReference type="SAM" id="MobiDB-lite"/>
    </source>
</evidence>
<reference evidence="2" key="1">
    <citation type="journal article" date="2014" name="Int. J. Syst. Evol. Microbiol.">
        <title>Complete genome sequence of Corynebacterium casei LMG S-19264T (=DSM 44701T), isolated from a smear-ripened cheese.</title>
        <authorList>
            <consortium name="US DOE Joint Genome Institute (JGI-PGF)"/>
            <person name="Walter F."/>
            <person name="Albersmeier A."/>
            <person name="Kalinowski J."/>
            <person name="Ruckert C."/>
        </authorList>
    </citation>
    <scope>NUCLEOTIDE SEQUENCE</scope>
    <source>
        <strain evidence="2">CGMCC 4.7312</strain>
    </source>
</reference>